<dbReference type="KEGG" id="ccar:122144348"/>
<sequence length="83" mass="9405">MDDQVAMTIPSKKDIKYIHFEAYSEALPSELQDQNSEDEEKYGASDIETKSDSEVPEVPVPADDTPEGLNKVLSSLSWRWRNC</sequence>
<name>A0A9Q9Y011_CYPCA</name>
<feature type="region of interest" description="Disordered" evidence="1">
    <location>
        <begin position="28"/>
        <end position="68"/>
    </location>
</feature>
<accession>A0A9Q9Y011</accession>
<organism evidence="2">
    <name type="scientific">Cyprinus carpio</name>
    <name type="common">Common carp</name>
    <dbReference type="NCBI Taxonomy" id="7962"/>
    <lineage>
        <taxon>Eukaryota</taxon>
        <taxon>Metazoa</taxon>
        <taxon>Chordata</taxon>
        <taxon>Craniata</taxon>
        <taxon>Vertebrata</taxon>
        <taxon>Euteleostomi</taxon>
        <taxon>Actinopterygii</taxon>
        <taxon>Neopterygii</taxon>
        <taxon>Teleostei</taxon>
        <taxon>Ostariophysi</taxon>
        <taxon>Cypriniformes</taxon>
        <taxon>Cyprinidae</taxon>
        <taxon>Cyprininae</taxon>
        <taxon>Cyprinus</taxon>
    </lineage>
</organism>
<reference evidence="2" key="1">
    <citation type="submission" date="2025-08" db="UniProtKB">
        <authorList>
            <consortium name="RefSeq"/>
        </authorList>
    </citation>
    <scope>IDENTIFICATION</scope>
    <source>
        <tissue evidence="2">Muscle</tissue>
    </source>
</reference>
<protein>
    <submittedName>
        <fullName evidence="2">Phosphatidate cytidylyltransferase 1-like</fullName>
    </submittedName>
</protein>
<feature type="compositionally biased region" description="Basic and acidic residues" evidence="1">
    <location>
        <begin position="41"/>
        <end position="53"/>
    </location>
</feature>
<dbReference type="OrthoDB" id="9644134at2759"/>
<gene>
    <name evidence="2" type="primary">LOC122144348</name>
</gene>
<dbReference type="Proteomes" id="UP001155660">
    <property type="component" value="Unplaced"/>
</dbReference>
<dbReference type="AlphaFoldDB" id="A0A9Q9Y011"/>
<evidence type="ECO:0000256" key="1">
    <source>
        <dbReference type="SAM" id="MobiDB-lite"/>
    </source>
</evidence>
<dbReference type="GeneID" id="122144348"/>
<dbReference type="RefSeq" id="XP_042611143.1">
    <property type="nucleotide sequence ID" value="XM_042755209.1"/>
</dbReference>
<proteinExistence type="predicted"/>
<evidence type="ECO:0000313" key="2">
    <source>
        <dbReference type="RefSeq" id="XP_042611143.1"/>
    </source>
</evidence>